<gene>
    <name evidence="2" type="ORF">BDV23DRAFT_185687</name>
</gene>
<reference evidence="2" key="1">
    <citation type="submission" date="2019-04" db="EMBL/GenBank/DDBJ databases">
        <title>Friends and foes A comparative genomics studyof 23 Aspergillus species from section Flavi.</title>
        <authorList>
            <consortium name="DOE Joint Genome Institute"/>
            <person name="Kjaerbolling I."/>
            <person name="Vesth T."/>
            <person name="Frisvad J.C."/>
            <person name="Nybo J.L."/>
            <person name="Theobald S."/>
            <person name="Kildgaard S."/>
            <person name="Isbrandt T."/>
            <person name="Kuo A."/>
            <person name="Sato A."/>
            <person name="Lyhne E.K."/>
            <person name="Kogle M.E."/>
            <person name="Wiebenga A."/>
            <person name="Kun R.S."/>
            <person name="Lubbers R.J."/>
            <person name="Makela M.R."/>
            <person name="Barry K."/>
            <person name="Chovatia M."/>
            <person name="Clum A."/>
            <person name="Daum C."/>
            <person name="Haridas S."/>
            <person name="He G."/>
            <person name="LaButti K."/>
            <person name="Lipzen A."/>
            <person name="Mondo S."/>
            <person name="Riley R."/>
            <person name="Salamov A."/>
            <person name="Simmons B.A."/>
            <person name="Magnuson J.K."/>
            <person name="Henrissat B."/>
            <person name="Mortensen U.H."/>
            <person name="Larsen T.O."/>
            <person name="Devries R.P."/>
            <person name="Grigoriev I.V."/>
            <person name="Machida M."/>
            <person name="Baker S.E."/>
            <person name="Andersen M.R."/>
        </authorList>
    </citation>
    <scope>NUCLEOTIDE SEQUENCE [LARGE SCALE GENOMIC DNA]</scope>
    <source>
        <strain evidence="2">IBT 14317</strain>
    </source>
</reference>
<keyword evidence="1" id="KW-0175">Coiled coil</keyword>
<evidence type="ECO:0000256" key="1">
    <source>
        <dbReference type="SAM" id="Coils"/>
    </source>
</evidence>
<proteinExistence type="predicted"/>
<dbReference type="AlphaFoldDB" id="A0A5N7C1V9"/>
<protein>
    <submittedName>
        <fullName evidence="2">Uncharacterized protein</fullName>
    </submittedName>
</protein>
<name>A0A5N7C1V9_PETAA</name>
<dbReference type="EMBL" id="ML735283">
    <property type="protein sequence ID" value="KAE8388071.1"/>
    <property type="molecule type" value="Genomic_DNA"/>
</dbReference>
<evidence type="ECO:0000313" key="2">
    <source>
        <dbReference type="EMBL" id="KAE8388071.1"/>
    </source>
</evidence>
<dbReference type="OrthoDB" id="5420280at2759"/>
<feature type="coiled-coil region" evidence="1">
    <location>
        <begin position="82"/>
        <end position="109"/>
    </location>
</feature>
<sequence>MPLKKTSKKAADVNIYTDTDARSTAVLATKTDIALESDMIAGAKRSLAECLDTDELHSEILYDNMYTGNDKGLGIVREHARIPAQETKLKGLERQLNKSDDKLKEMMDRFSELHNAFNRQAQQTDVRFSLRYADIRSRFLSTFRRDFMDDESRESQKVIDQGNIVAHHGFFMADAMLYDPEGFKDEHGQQFPPRTDRDTFKLLYGVDPSLAEKIDYTPTVQVLERHATVRASSRFQMTALFEDKFQAFIRALKATDFAGDYLNFQSDQVAELLFAYQKFWKASRQCQPLG</sequence>
<accession>A0A5N7C1V9</accession>
<dbReference type="Proteomes" id="UP000326877">
    <property type="component" value="Unassembled WGS sequence"/>
</dbReference>
<organism evidence="2">
    <name type="scientific">Petromyces alliaceus</name>
    <name type="common">Aspergillus alliaceus</name>
    <dbReference type="NCBI Taxonomy" id="209559"/>
    <lineage>
        <taxon>Eukaryota</taxon>
        <taxon>Fungi</taxon>
        <taxon>Dikarya</taxon>
        <taxon>Ascomycota</taxon>
        <taxon>Pezizomycotina</taxon>
        <taxon>Eurotiomycetes</taxon>
        <taxon>Eurotiomycetidae</taxon>
        <taxon>Eurotiales</taxon>
        <taxon>Aspergillaceae</taxon>
        <taxon>Aspergillus</taxon>
        <taxon>Aspergillus subgen. Circumdati</taxon>
    </lineage>
</organism>